<evidence type="ECO:0000256" key="1">
    <source>
        <dbReference type="SAM" id="Phobius"/>
    </source>
</evidence>
<dbReference type="EMBL" id="CH476739">
    <property type="protein sequence ID" value="EIE86227.1"/>
    <property type="molecule type" value="Genomic_DNA"/>
</dbReference>
<dbReference type="GeneID" id="93617903"/>
<keyword evidence="1" id="KW-1133">Transmembrane helix</keyword>
<sequence length="79" mass="9455">MAAKRLGTYGSSWWLLVISACFIKVHDIYMIIWPKKFFYLPQFVLNVFRSDIYRGTFTMHWPAFYSNSPKKLSEPSRRN</sequence>
<dbReference type="VEuPathDB" id="FungiDB:RO3G_10938"/>
<keyword evidence="3" id="KW-1185">Reference proteome</keyword>
<dbReference type="AlphaFoldDB" id="I1CCP7"/>
<accession>I1CCP7</accession>
<organism evidence="2 3">
    <name type="scientific">Rhizopus delemar (strain RA 99-880 / ATCC MYA-4621 / FGSC 9543 / NRRL 43880)</name>
    <name type="common">Mucormycosis agent</name>
    <name type="synonym">Rhizopus arrhizus var. delemar</name>
    <dbReference type="NCBI Taxonomy" id="246409"/>
    <lineage>
        <taxon>Eukaryota</taxon>
        <taxon>Fungi</taxon>
        <taxon>Fungi incertae sedis</taxon>
        <taxon>Mucoromycota</taxon>
        <taxon>Mucoromycotina</taxon>
        <taxon>Mucoromycetes</taxon>
        <taxon>Mucorales</taxon>
        <taxon>Mucorineae</taxon>
        <taxon>Rhizopodaceae</taxon>
        <taxon>Rhizopus</taxon>
    </lineage>
</organism>
<dbReference type="PROSITE" id="PS51257">
    <property type="entry name" value="PROKAR_LIPOPROTEIN"/>
    <property type="match status" value="1"/>
</dbReference>
<dbReference type="RefSeq" id="XP_067521623.1">
    <property type="nucleotide sequence ID" value="XM_067665522.1"/>
</dbReference>
<dbReference type="Proteomes" id="UP000009138">
    <property type="component" value="Unassembled WGS sequence"/>
</dbReference>
<reference evidence="2 3" key="1">
    <citation type="journal article" date="2009" name="PLoS Genet.">
        <title>Genomic analysis of the basal lineage fungus Rhizopus oryzae reveals a whole-genome duplication.</title>
        <authorList>
            <person name="Ma L.-J."/>
            <person name="Ibrahim A.S."/>
            <person name="Skory C."/>
            <person name="Grabherr M.G."/>
            <person name="Burger G."/>
            <person name="Butler M."/>
            <person name="Elias M."/>
            <person name="Idnurm A."/>
            <person name="Lang B.F."/>
            <person name="Sone T."/>
            <person name="Abe A."/>
            <person name="Calvo S.E."/>
            <person name="Corrochano L.M."/>
            <person name="Engels R."/>
            <person name="Fu J."/>
            <person name="Hansberg W."/>
            <person name="Kim J.-M."/>
            <person name="Kodira C.D."/>
            <person name="Koehrsen M.J."/>
            <person name="Liu B."/>
            <person name="Miranda-Saavedra D."/>
            <person name="O'Leary S."/>
            <person name="Ortiz-Castellanos L."/>
            <person name="Poulter R."/>
            <person name="Rodriguez-Romero J."/>
            <person name="Ruiz-Herrera J."/>
            <person name="Shen Y.-Q."/>
            <person name="Zeng Q."/>
            <person name="Galagan J."/>
            <person name="Birren B.W."/>
            <person name="Cuomo C.A."/>
            <person name="Wickes B.L."/>
        </authorList>
    </citation>
    <scope>NUCLEOTIDE SEQUENCE [LARGE SCALE GENOMIC DNA]</scope>
    <source>
        <strain evidence="3">RA 99-880 / ATCC MYA-4621 / FGSC 9543 / NRRL 43880</strain>
    </source>
</reference>
<evidence type="ECO:0000313" key="3">
    <source>
        <dbReference type="Proteomes" id="UP000009138"/>
    </source>
</evidence>
<proteinExistence type="predicted"/>
<protein>
    <submittedName>
        <fullName evidence="2">Uncharacterized protein</fullName>
    </submittedName>
</protein>
<name>I1CCP7_RHIO9</name>
<keyword evidence="1" id="KW-0472">Membrane</keyword>
<keyword evidence="1" id="KW-0812">Transmembrane</keyword>
<feature type="transmembrane region" description="Helical" evidence="1">
    <location>
        <begin position="12"/>
        <end position="32"/>
    </location>
</feature>
<dbReference type="InParanoid" id="I1CCP7"/>
<evidence type="ECO:0000313" key="2">
    <source>
        <dbReference type="EMBL" id="EIE86227.1"/>
    </source>
</evidence>
<gene>
    <name evidence="2" type="ORF">RO3G_10938</name>
</gene>